<reference evidence="2" key="1">
    <citation type="submission" date="2022-11" db="UniProtKB">
        <authorList>
            <consortium name="WormBaseParasite"/>
        </authorList>
    </citation>
    <scope>IDENTIFICATION</scope>
</reference>
<dbReference type="AlphaFoldDB" id="A0A915DX86"/>
<protein>
    <submittedName>
        <fullName evidence="2">Uncharacterized protein</fullName>
    </submittedName>
</protein>
<organism evidence="1 2">
    <name type="scientific">Ditylenchus dipsaci</name>
    <dbReference type="NCBI Taxonomy" id="166011"/>
    <lineage>
        <taxon>Eukaryota</taxon>
        <taxon>Metazoa</taxon>
        <taxon>Ecdysozoa</taxon>
        <taxon>Nematoda</taxon>
        <taxon>Chromadorea</taxon>
        <taxon>Rhabditida</taxon>
        <taxon>Tylenchina</taxon>
        <taxon>Tylenchomorpha</taxon>
        <taxon>Sphaerularioidea</taxon>
        <taxon>Anguinidae</taxon>
        <taxon>Anguininae</taxon>
        <taxon>Ditylenchus</taxon>
    </lineage>
</organism>
<keyword evidence="1" id="KW-1185">Reference proteome</keyword>
<evidence type="ECO:0000313" key="1">
    <source>
        <dbReference type="Proteomes" id="UP000887574"/>
    </source>
</evidence>
<accession>A0A915DX86</accession>
<dbReference type="WBParaSite" id="jg24639">
    <property type="protein sequence ID" value="jg24639"/>
    <property type="gene ID" value="jg24639"/>
</dbReference>
<sequence>MSQNNGFGYAGGNSSGNRYGGFAGTGGGSFGGGASGGGGYPTSFGGRSEGYGNVGSNLSSVHWDQVKMHPLKKDIYHEHPAVSRRDQNEIDKWITDNQVTLQGKSIPRPVFEFKEANFPELIENLLLANYNQAYANSVYFVASSYEWPRYDQYCQDRFWKDTRVPSSWHLAHFGSGSKKRQ</sequence>
<name>A0A915DX86_9BILA</name>
<proteinExistence type="predicted"/>
<evidence type="ECO:0000313" key="2">
    <source>
        <dbReference type="WBParaSite" id="jg24639"/>
    </source>
</evidence>
<dbReference type="Proteomes" id="UP000887574">
    <property type="component" value="Unplaced"/>
</dbReference>